<dbReference type="RefSeq" id="WP_013281614.1">
    <property type="nucleotide sequence ID" value="NC_014387.1"/>
</dbReference>
<accession>E0RY06</accession>
<dbReference type="GO" id="GO:0016747">
    <property type="term" value="F:acyltransferase activity, transferring groups other than amino-acyl groups"/>
    <property type="evidence" value="ECO:0007669"/>
    <property type="project" value="InterPro"/>
</dbReference>
<dbReference type="Gene3D" id="3.40.630.30">
    <property type="match status" value="1"/>
</dbReference>
<name>E0RY06_BUTPB</name>
<dbReference type="HOGENOM" id="CLU_111226_4_0_9"/>
<dbReference type="InterPro" id="IPR016181">
    <property type="entry name" value="Acyl_CoA_acyltransferase"/>
</dbReference>
<dbReference type="Pfam" id="PF00583">
    <property type="entry name" value="Acetyltransf_1"/>
    <property type="match status" value="1"/>
</dbReference>
<dbReference type="CDD" id="cd04301">
    <property type="entry name" value="NAT_SF"/>
    <property type="match status" value="1"/>
</dbReference>
<organism evidence="2 3">
    <name type="scientific">Butyrivibrio proteoclasticus (strain ATCC 51982 / DSM 14932 / B316)</name>
    <name type="common">Clostridium proteoclasticum</name>
    <dbReference type="NCBI Taxonomy" id="515622"/>
    <lineage>
        <taxon>Bacteria</taxon>
        <taxon>Bacillati</taxon>
        <taxon>Bacillota</taxon>
        <taxon>Clostridia</taxon>
        <taxon>Lachnospirales</taxon>
        <taxon>Lachnospiraceae</taxon>
        <taxon>Butyrivibrio</taxon>
    </lineage>
</organism>
<protein>
    <submittedName>
        <fullName evidence="2">Acetyltransferase GNAT family</fullName>
    </submittedName>
</protein>
<keyword evidence="2" id="KW-0808">Transferase</keyword>
<dbReference type="SUPFAM" id="SSF55729">
    <property type="entry name" value="Acyl-CoA N-acyltransferases (Nat)"/>
    <property type="match status" value="1"/>
</dbReference>
<reference evidence="2 3" key="1">
    <citation type="journal article" date="2010" name="PLoS ONE">
        <title>The glycobiome of the rumen bacterium Butyrivibrio proteoclasticus B316(T) highlights adaptation to a polysaccharide-rich environment.</title>
        <authorList>
            <person name="Kelly W.J."/>
            <person name="Leahy S.C."/>
            <person name="Altermann E."/>
            <person name="Yeoman C.J."/>
            <person name="Dunne J.C."/>
            <person name="Kong Z."/>
            <person name="Pacheco D.M."/>
            <person name="Li D."/>
            <person name="Noel S.J."/>
            <person name="Moon C.D."/>
            <person name="Cookson A.L."/>
            <person name="Attwood G.T."/>
        </authorList>
    </citation>
    <scope>NUCLEOTIDE SEQUENCE [LARGE SCALE GENOMIC DNA]</scope>
    <source>
        <strain evidence="3">ATCC 51982 / DSM 14932 / B316</strain>
    </source>
</reference>
<dbReference type="PROSITE" id="PS51186">
    <property type="entry name" value="GNAT"/>
    <property type="match status" value="1"/>
</dbReference>
<sequence>MIHLEKIDSANIWDIVDLKVFKSQKSFVAANWVSIVQAYGVRDSATAAFPFAIYNDKRPVGFLMIGFNEAAMYENWDDVEAPKSLVNNYSIWRLMIDKRYQKRGYGREAIKLALDFIRTWPCGKAEYCSLSYEPENNVARELYRSLGFMENGEMDGDEIVAVMKL</sequence>
<evidence type="ECO:0000313" key="3">
    <source>
        <dbReference type="Proteomes" id="UP000001299"/>
    </source>
</evidence>
<gene>
    <name evidence="2" type="ordered locus">bpr_I2228</name>
</gene>
<evidence type="ECO:0000313" key="2">
    <source>
        <dbReference type="EMBL" id="ADL34961.1"/>
    </source>
</evidence>
<dbReference type="eggNOG" id="COG0456">
    <property type="taxonomic scope" value="Bacteria"/>
</dbReference>
<dbReference type="PANTHER" id="PTHR43617:SF2">
    <property type="entry name" value="UPF0039 PROTEIN SLL0451"/>
    <property type="match status" value="1"/>
</dbReference>
<proteinExistence type="predicted"/>
<dbReference type="PANTHER" id="PTHR43617">
    <property type="entry name" value="L-AMINO ACID N-ACETYLTRANSFERASE"/>
    <property type="match status" value="1"/>
</dbReference>
<evidence type="ECO:0000259" key="1">
    <source>
        <dbReference type="PROSITE" id="PS51186"/>
    </source>
</evidence>
<dbReference type="STRING" id="515622.bpr_I2228"/>
<dbReference type="Proteomes" id="UP000001299">
    <property type="component" value="Chromosome 1"/>
</dbReference>
<keyword evidence="3" id="KW-1185">Reference proteome</keyword>
<dbReference type="KEGG" id="bpb:bpr_I2228"/>
<feature type="domain" description="N-acetyltransferase" evidence="1">
    <location>
        <begin position="5"/>
        <end position="165"/>
    </location>
</feature>
<dbReference type="EMBL" id="CP001810">
    <property type="protein sequence ID" value="ADL34961.1"/>
    <property type="molecule type" value="Genomic_DNA"/>
</dbReference>
<dbReference type="InterPro" id="IPR050276">
    <property type="entry name" value="MshD_Acetyltransferase"/>
</dbReference>
<dbReference type="InterPro" id="IPR000182">
    <property type="entry name" value="GNAT_dom"/>
</dbReference>
<dbReference type="AlphaFoldDB" id="E0RY06"/>